<dbReference type="InterPro" id="IPR016024">
    <property type="entry name" value="ARM-type_fold"/>
</dbReference>
<evidence type="ECO:0000256" key="3">
    <source>
        <dbReference type="ARBA" id="ARBA00022777"/>
    </source>
</evidence>
<dbReference type="SMART" id="SM00144">
    <property type="entry name" value="PI3K_rbd"/>
    <property type="match status" value="1"/>
</dbReference>
<dbReference type="Gene3D" id="3.30.1010.10">
    <property type="entry name" value="Phosphatidylinositol 3-kinase Catalytic Subunit, Chain A, domain 4"/>
    <property type="match status" value="1"/>
</dbReference>
<dbReference type="SUPFAM" id="SSF54236">
    <property type="entry name" value="Ubiquitin-like"/>
    <property type="match status" value="1"/>
</dbReference>
<dbReference type="InterPro" id="IPR002420">
    <property type="entry name" value="PI3K-type_C2_dom"/>
</dbReference>
<dbReference type="InterPro" id="IPR035892">
    <property type="entry name" value="C2_domain_sf"/>
</dbReference>
<dbReference type="PANTHER" id="PTHR10048">
    <property type="entry name" value="PHOSPHATIDYLINOSITOL KINASE"/>
    <property type="match status" value="1"/>
</dbReference>
<evidence type="ECO:0000259" key="11">
    <source>
        <dbReference type="PROSITE" id="PS51545"/>
    </source>
</evidence>
<keyword evidence="4" id="KW-0067">ATP-binding</keyword>
<comment type="catalytic activity">
    <reaction evidence="5">
        <text>a 1,2-diacyl-sn-glycero-3-phospho-(1D-myo-inositol) + ATP = a 1,2-diacyl-sn-glycero-3-phospho-(1D-myo-inositol-3-phosphate) + ADP + H(+)</text>
        <dbReference type="Rhea" id="RHEA:12709"/>
        <dbReference type="ChEBI" id="CHEBI:15378"/>
        <dbReference type="ChEBI" id="CHEBI:30616"/>
        <dbReference type="ChEBI" id="CHEBI:57880"/>
        <dbReference type="ChEBI" id="CHEBI:58088"/>
        <dbReference type="ChEBI" id="CHEBI:456216"/>
        <dbReference type="EC" id="2.7.1.137"/>
    </reaction>
    <physiologicalReaction direction="left-to-right" evidence="5">
        <dbReference type="Rhea" id="RHEA:12710"/>
    </physiologicalReaction>
</comment>
<dbReference type="FunFam" id="3.30.1010.10:FF:000008">
    <property type="entry name" value="Phosphatidylinositol 4,5-bisphosphate 3-kinase catalytic subunit gamma"/>
    <property type="match status" value="1"/>
</dbReference>
<evidence type="ECO:0000259" key="12">
    <source>
        <dbReference type="PROSITE" id="PS51546"/>
    </source>
</evidence>
<dbReference type="InterPro" id="IPR036940">
    <property type="entry name" value="PI3/4_kinase_cat_sf"/>
</dbReference>
<feature type="compositionally biased region" description="Basic and acidic residues" evidence="8">
    <location>
        <begin position="1002"/>
        <end position="1013"/>
    </location>
</feature>
<evidence type="ECO:0000313" key="14">
    <source>
        <dbReference type="EMBL" id="NDV29260.1"/>
    </source>
</evidence>
<dbReference type="Pfam" id="PF00613">
    <property type="entry name" value="PI3Ka"/>
    <property type="match status" value="1"/>
</dbReference>
<dbReference type="InterPro" id="IPR000341">
    <property type="entry name" value="PI3K_Ras-bd_dom"/>
</dbReference>
<dbReference type="Gene3D" id="3.10.20.770">
    <property type="match status" value="1"/>
</dbReference>
<evidence type="ECO:0000259" key="10">
    <source>
        <dbReference type="PROSITE" id="PS50290"/>
    </source>
</evidence>
<dbReference type="Pfam" id="PF00794">
    <property type="entry name" value="PI3K_rbd"/>
    <property type="match status" value="1"/>
</dbReference>
<evidence type="ECO:0000256" key="6">
    <source>
        <dbReference type="ARBA" id="ARBA00029297"/>
    </source>
</evidence>
<feature type="domain" description="C2 PI3K-type" evidence="13">
    <location>
        <begin position="290"/>
        <end position="449"/>
    </location>
</feature>
<dbReference type="Pfam" id="PF00792">
    <property type="entry name" value="PI3K_C2"/>
    <property type="match status" value="1"/>
</dbReference>
<dbReference type="SUPFAM" id="SSF48371">
    <property type="entry name" value="ARM repeat"/>
    <property type="match status" value="1"/>
</dbReference>
<evidence type="ECO:0000256" key="7">
    <source>
        <dbReference type="PROSITE-ProRule" id="PRU00880"/>
    </source>
</evidence>
<proteinExistence type="inferred from homology"/>
<evidence type="ECO:0000259" key="13">
    <source>
        <dbReference type="PROSITE" id="PS51547"/>
    </source>
</evidence>
<dbReference type="GO" id="GO:0035005">
    <property type="term" value="F:1-phosphatidylinositol-4-phosphate 3-kinase activity"/>
    <property type="evidence" value="ECO:0007669"/>
    <property type="project" value="UniProtKB-EC"/>
</dbReference>
<evidence type="ECO:0000259" key="9">
    <source>
        <dbReference type="PROSITE" id="PS50004"/>
    </source>
</evidence>
<evidence type="ECO:0000256" key="1">
    <source>
        <dbReference type="ARBA" id="ARBA00022679"/>
    </source>
</evidence>
<dbReference type="PROSITE" id="PS51547">
    <property type="entry name" value="C2_PI3K"/>
    <property type="match status" value="1"/>
</dbReference>
<name>A0A6B2KWV1_9EUKA</name>
<protein>
    <recommendedName>
        <fullName evidence="15">Phosphatidylinositol 3-kinase</fullName>
    </recommendedName>
</protein>
<dbReference type="PANTHER" id="PTHR10048:SF14">
    <property type="entry name" value="LD28067P"/>
    <property type="match status" value="1"/>
</dbReference>
<dbReference type="SUPFAM" id="SSF56112">
    <property type="entry name" value="Protein kinase-like (PK-like)"/>
    <property type="match status" value="1"/>
</dbReference>
<keyword evidence="1" id="KW-0808">Transferase</keyword>
<dbReference type="PROSITE" id="PS50004">
    <property type="entry name" value="C2"/>
    <property type="match status" value="1"/>
</dbReference>
<dbReference type="GO" id="GO:0016303">
    <property type="term" value="F:1-phosphatidylinositol-3-kinase activity"/>
    <property type="evidence" value="ECO:0007669"/>
    <property type="project" value="UniProtKB-EC"/>
</dbReference>
<dbReference type="InterPro" id="IPR015433">
    <property type="entry name" value="PI3/4_kinase"/>
</dbReference>
<dbReference type="GO" id="GO:0005886">
    <property type="term" value="C:plasma membrane"/>
    <property type="evidence" value="ECO:0007669"/>
    <property type="project" value="TreeGrafter"/>
</dbReference>
<dbReference type="GO" id="GO:0016477">
    <property type="term" value="P:cell migration"/>
    <property type="evidence" value="ECO:0007669"/>
    <property type="project" value="TreeGrafter"/>
</dbReference>
<dbReference type="SMART" id="SM00142">
    <property type="entry name" value="PI3K_C2"/>
    <property type="match status" value="1"/>
</dbReference>
<feature type="domain" description="C2" evidence="9">
    <location>
        <begin position="270"/>
        <end position="406"/>
    </location>
</feature>
<feature type="region of interest" description="Disordered" evidence="8">
    <location>
        <begin position="992"/>
        <end position="1013"/>
    </location>
</feature>
<feature type="domain" description="PI3K-RBD" evidence="12">
    <location>
        <begin position="147"/>
        <end position="233"/>
    </location>
</feature>
<organism evidence="14">
    <name type="scientific">Arcella intermedia</name>
    <dbReference type="NCBI Taxonomy" id="1963864"/>
    <lineage>
        <taxon>Eukaryota</taxon>
        <taxon>Amoebozoa</taxon>
        <taxon>Tubulinea</taxon>
        <taxon>Elardia</taxon>
        <taxon>Arcellinida</taxon>
        <taxon>Sphaerothecina</taxon>
        <taxon>Arcellidae</taxon>
        <taxon>Arcella</taxon>
    </lineage>
</organism>
<dbReference type="GO" id="GO:0005524">
    <property type="term" value="F:ATP binding"/>
    <property type="evidence" value="ECO:0007669"/>
    <property type="project" value="UniProtKB-KW"/>
</dbReference>
<evidence type="ECO:0000256" key="2">
    <source>
        <dbReference type="ARBA" id="ARBA00022741"/>
    </source>
</evidence>
<evidence type="ECO:0008006" key="15">
    <source>
        <dbReference type="Google" id="ProtNLM"/>
    </source>
</evidence>
<dbReference type="InterPro" id="IPR000008">
    <property type="entry name" value="C2_dom"/>
</dbReference>
<sequence>MLYEDGKVIDRKYNITAPFGELKKQLMNEGLWPESFKLKIPAVPLFFTYEHQPFQETPYFQNCPKSKREGIKFVLASNEYFKMVKHESTRVSKITSTFDITQLNNESEAFLQSMARMRTKYKKKRGDGASQRSIPINLATGPPMNHDQKVLVSIEINSFKTVTVEVKKNDTCDEFIDANIKRFPDLKSADPSEYLFRVVGKGEYLYGPHKIWDFEYVQHCVTTGKNIQLVLAKRADIEAQTKKTTESVKYGDMLEKEEQYLAKEKVLKYDHNELQKTVLSQGLQSVWNMTKEKFTLEILSVKHVPEIKGAGHLYMVTSLYNGTERLCEPHTTKTVPGVNGVASWHEVFQTEIPLSDLPRNARLCFVLYGASKKNQQKKCVLAWVNCLVFDYKHELITGQKSLKLWKRRRDIEDKDFVDNPVGTCAQVFTEDYVSLFLSFDSYANTVVFPTEDLVDQIPPGTEVPNESTIAKLEEIFKSHSLVELSPEDKDLIWRYRDTYCKNQSHAIKHFLAAVPKTDRFKIMDMHRVLKDWEESSNPIDALPLLDSKYPDARVRSFAVSQLKKITNVEIEDYLLQLVQALKHEPYHNNLLTRFLLKRAIGSKRMGHYLYWFLKCELLQPRKYFAERFRLLLQAHLSGSDMLNYVESQEEMLQKLGTIVSEVKAKTKKNNRTVEEIMKDGLEDINQFLTTNTCHLMIDPGFVCKRIKIEKCKVMDSKMKPLWLVFENADPQGSDFSVIYKMGDDLRQDMLVLQMFRIMDRIWKKEKLDLMLSPYNVLATGAFREAQTGMIEAVTGSNTIGGILKDQESGTFSETYLLQWLLGKNQDDNSLKNAIDNFTSSAAGYSVATYILGIGDRHCDNIMIKHDGRVFHIDYGHILGNFKEKLGVKREIDPFVFTPAWRYVITRGKENPQNFSNRFLGLGNSALELLRKNRNLFVDLFVMMLASDMPELNKPQNLAYLVDTLSNGTSFALLVESIGTAFRKQMDDAFHQIAHKKKKKPKKNDAPPKEEKKD</sequence>
<accession>A0A6B2KWV1</accession>
<dbReference type="AlphaFoldDB" id="A0A6B2KWV1"/>
<comment type="similarity">
    <text evidence="7">Belongs to the PI3/PI4-kinase family.</text>
</comment>
<dbReference type="Gene3D" id="2.60.40.150">
    <property type="entry name" value="C2 domain"/>
    <property type="match status" value="1"/>
</dbReference>
<dbReference type="Gene3D" id="1.25.40.70">
    <property type="entry name" value="Phosphatidylinositol 3-kinase, accessory domain (PIK)"/>
    <property type="match status" value="1"/>
</dbReference>
<feature type="domain" description="PI3K/PI4K catalytic" evidence="10">
    <location>
        <begin position="707"/>
        <end position="989"/>
    </location>
</feature>
<dbReference type="GO" id="GO:0043491">
    <property type="term" value="P:phosphatidylinositol 3-kinase/protein kinase B signal transduction"/>
    <property type="evidence" value="ECO:0007669"/>
    <property type="project" value="TreeGrafter"/>
</dbReference>
<dbReference type="InterPro" id="IPR042236">
    <property type="entry name" value="PI3K_accessory_sf"/>
</dbReference>
<evidence type="ECO:0000256" key="4">
    <source>
        <dbReference type="ARBA" id="ARBA00022840"/>
    </source>
</evidence>
<dbReference type="GO" id="GO:0005942">
    <property type="term" value="C:phosphatidylinositol 3-kinase complex"/>
    <property type="evidence" value="ECO:0007669"/>
    <property type="project" value="TreeGrafter"/>
</dbReference>
<comment type="catalytic activity">
    <reaction evidence="6">
        <text>a 1,2-diacyl-sn-glycero-3-phospho-(1D-myo-inositol 4-phosphate) + ATP = a 1,2-diacyl-sn-glycero-3-phospho-(1D-myo-inositol-3,4-bisphosphate) + ADP + H(+)</text>
        <dbReference type="Rhea" id="RHEA:18373"/>
        <dbReference type="ChEBI" id="CHEBI:15378"/>
        <dbReference type="ChEBI" id="CHEBI:30616"/>
        <dbReference type="ChEBI" id="CHEBI:57658"/>
        <dbReference type="ChEBI" id="CHEBI:58178"/>
        <dbReference type="ChEBI" id="CHEBI:456216"/>
        <dbReference type="EC" id="2.7.1.154"/>
    </reaction>
    <physiologicalReaction direction="left-to-right" evidence="6">
        <dbReference type="Rhea" id="RHEA:18374"/>
    </physiologicalReaction>
</comment>
<dbReference type="PROSITE" id="PS51545">
    <property type="entry name" value="PIK_HELICAL"/>
    <property type="match status" value="1"/>
</dbReference>
<dbReference type="PROSITE" id="PS51546">
    <property type="entry name" value="PI3K_RBD"/>
    <property type="match status" value="1"/>
</dbReference>
<dbReference type="Gene3D" id="1.10.1070.11">
    <property type="entry name" value="Phosphatidylinositol 3-/4-kinase, catalytic domain"/>
    <property type="match status" value="1"/>
</dbReference>
<feature type="compositionally biased region" description="Basic residues" evidence="8">
    <location>
        <begin position="992"/>
        <end position="1001"/>
    </location>
</feature>
<dbReference type="EMBL" id="GIBP01000291">
    <property type="protein sequence ID" value="NDV29260.1"/>
    <property type="molecule type" value="Transcribed_RNA"/>
</dbReference>
<keyword evidence="2" id="KW-0547">Nucleotide-binding</keyword>
<feature type="domain" description="PIK helical" evidence="11">
    <location>
        <begin position="458"/>
        <end position="638"/>
    </location>
</feature>
<keyword evidence="3" id="KW-0418">Kinase</keyword>
<reference evidence="14" key="1">
    <citation type="journal article" date="2020" name="J. Eukaryot. Microbiol.">
        <title>De novo Sequencing, Assembly and Annotation of the Transcriptome for the Free-Living Testate Amoeba Arcella intermedia.</title>
        <authorList>
            <person name="Ribeiro G.M."/>
            <person name="Porfirio-Sousa A.L."/>
            <person name="Maurer-Alcala X.X."/>
            <person name="Katz L.A."/>
            <person name="Lahr D.J.G."/>
        </authorList>
    </citation>
    <scope>NUCLEOTIDE SEQUENCE</scope>
</reference>
<dbReference type="GO" id="GO:0040012">
    <property type="term" value="P:regulation of locomotion"/>
    <property type="evidence" value="ECO:0007669"/>
    <property type="project" value="UniProtKB-ARBA"/>
</dbReference>
<dbReference type="GO" id="GO:0048015">
    <property type="term" value="P:phosphatidylinositol-mediated signaling"/>
    <property type="evidence" value="ECO:0007669"/>
    <property type="project" value="TreeGrafter"/>
</dbReference>
<dbReference type="PROSITE" id="PS00916">
    <property type="entry name" value="PI3_4_KINASE_2"/>
    <property type="match status" value="1"/>
</dbReference>
<dbReference type="SMART" id="SM00146">
    <property type="entry name" value="PI3Kc"/>
    <property type="match status" value="1"/>
</dbReference>
<dbReference type="Pfam" id="PF00454">
    <property type="entry name" value="PI3_PI4_kinase"/>
    <property type="match status" value="1"/>
</dbReference>
<dbReference type="InterPro" id="IPR001263">
    <property type="entry name" value="PI3K_accessory_dom"/>
</dbReference>
<dbReference type="InterPro" id="IPR011009">
    <property type="entry name" value="Kinase-like_dom_sf"/>
</dbReference>
<dbReference type="InterPro" id="IPR018936">
    <property type="entry name" value="PI3/4_kinase_CS"/>
</dbReference>
<dbReference type="GO" id="GO:0005737">
    <property type="term" value="C:cytoplasm"/>
    <property type="evidence" value="ECO:0007669"/>
    <property type="project" value="TreeGrafter"/>
</dbReference>
<dbReference type="InterPro" id="IPR000403">
    <property type="entry name" value="PI3/4_kinase_cat_dom"/>
</dbReference>
<dbReference type="SUPFAM" id="SSF49562">
    <property type="entry name" value="C2 domain (Calcium/lipid-binding domain, CaLB)"/>
    <property type="match status" value="1"/>
</dbReference>
<dbReference type="PROSITE" id="PS50290">
    <property type="entry name" value="PI3_4_KINASE_3"/>
    <property type="match status" value="1"/>
</dbReference>
<evidence type="ECO:0000256" key="8">
    <source>
        <dbReference type="SAM" id="MobiDB-lite"/>
    </source>
</evidence>
<dbReference type="SMART" id="SM00145">
    <property type="entry name" value="PI3Ka"/>
    <property type="match status" value="1"/>
</dbReference>
<evidence type="ECO:0000256" key="5">
    <source>
        <dbReference type="ARBA" id="ARBA00023985"/>
    </source>
</evidence>
<dbReference type="InterPro" id="IPR029071">
    <property type="entry name" value="Ubiquitin-like_domsf"/>
</dbReference>